<keyword evidence="2" id="KW-1133">Transmembrane helix</keyword>
<name>A0A1G2KN53_9BACT</name>
<keyword evidence="2" id="KW-0812">Transmembrane</keyword>
<evidence type="ECO:0000256" key="2">
    <source>
        <dbReference type="SAM" id="Phobius"/>
    </source>
</evidence>
<sequence>MATITEEQNSMRLAQSRRRMRPYGEIPPQDFTAPEEKTETDAMEKRRLMQAEFAQQQQAAMLEWQMTEEKRQQLASLQLAQARRTQTQDAETKDGSKDKDKAEQQEKIAPVVWGMLFAAAGLFSLIGYLADLLVPFIALVINYCVVFLIWLWAKSHKLKPPNIGSLTKGATGSAIESAAPEAGAALEVANAAEKIPGSEWLYFVGGGVTPVYYLFALWNNNR</sequence>
<dbReference type="EMBL" id="MHQK01000050">
    <property type="protein sequence ID" value="OHA00714.1"/>
    <property type="molecule type" value="Genomic_DNA"/>
</dbReference>
<proteinExistence type="predicted"/>
<feature type="transmembrane region" description="Helical" evidence="2">
    <location>
        <begin position="108"/>
        <end position="126"/>
    </location>
</feature>
<evidence type="ECO:0000313" key="4">
    <source>
        <dbReference type="Proteomes" id="UP000178710"/>
    </source>
</evidence>
<reference evidence="3 4" key="1">
    <citation type="journal article" date="2016" name="Nat. Commun.">
        <title>Thousands of microbial genomes shed light on interconnected biogeochemical processes in an aquifer system.</title>
        <authorList>
            <person name="Anantharaman K."/>
            <person name="Brown C.T."/>
            <person name="Hug L.A."/>
            <person name="Sharon I."/>
            <person name="Castelle C.J."/>
            <person name="Probst A.J."/>
            <person name="Thomas B.C."/>
            <person name="Singh A."/>
            <person name="Wilkins M.J."/>
            <person name="Karaoz U."/>
            <person name="Brodie E.L."/>
            <person name="Williams K.H."/>
            <person name="Hubbard S.S."/>
            <person name="Banfield J.F."/>
        </authorList>
    </citation>
    <scope>NUCLEOTIDE SEQUENCE [LARGE SCALE GENOMIC DNA]</scope>
</reference>
<evidence type="ECO:0000313" key="3">
    <source>
        <dbReference type="EMBL" id="OHA00714.1"/>
    </source>
</evidence>
<feature type="region of interest" description="Disordered" evidence="1">
    <location>
        <begin position="1"/>
        <end position="43"/>
    </location>
</feature>
<feature type="compositionally biased region" description="Basic and acidic residues" evidence="1">
    <location>
        <begin position="90"/>
        <end position="104"/>
    </location>
</feature>
<feature type="compositionally biased region" description="Polar residues" evidence="1">
    <location>
        <begin position="1"/>
        <end position="13"/>
    </location>
</feature>
<dbReference type="Proteomes" id="UP000178710">
    <property type="component" value="Unassembled WGS sequence"/>
</dbReference>
<evidence type="ECO:0000256" key="1">
    <source>
        <dbReference type="SAM" id="MobiDB-lite"/>
    </source>
</evidence>
<accession>A0A1G2KN53</accession>
<feature type="transmembrane region" description="Helical" evidence="2">
    <location>
        <begin position="132"/>
        <end position="153"/>
    </location>
</feature>
<protein>
    <submittedName>
        <fullName evidence="3">Uncharacterized protein</fullName>
    </submittedName>
</protein>
<gene>
    <name evidence="3" type="ORF">A3C12_00585</name>
</gene>
<keyword evidence="2" id="KW-0472">Membrane</keyword>
<feature type="region of interest" description="Disordered" evidence="1">
    <location>
        <begin position="78"/>
        <end position="104"/>
    </location>
</feature>
<organism evidence="3 4">
    <name type="scientific">Candidatus Sungbacteria bacterium RIFCSPHIGHO2_02_FULL_49_20</name>
    <dbReference type="NCBI Taxonomy" id="1802272"/>
    <lineage>
        <taxon>Bacteria</taxon>
        <taxon>Candidatus Sungiibacteriota</taxon>
    </lineage>
</organism>
<comment type="caution">
    <text evidence="3">The sequence shown here is derived from an EMBL/GenBank/DDBJ whole genome shotgun (WGS) entry which is preliminary data.</text>
</comment>
<feature type="transmembrane region" description="Helical" evidence="2">
    <location>
        <begin position="200"/>
        <end position="218"/>
    </location>
</feature>
<dbReference type="AlphaFoldDB" id="A0A1G2KN53"/>
<feature type="compositionally biased region" description="Basic and acidic residues" evidence="1">
    <location>
        <begin position="34"/>
        <end position="43"/>
    </location>
</feature>